<name>E4YQC7_OIKDI</name>
<feature type="compositionally biased region" description="Low complexity" evidence="5">
    <location>
        <begin position="287"/>
        <end position="314"/>
    </location>
</feature>
<evidence type="ECO:0000256" key="2">
    <source>
        <dbReference type="ARBA" id="ARBA00023170"/>
    </source>
</evidence>
<sequence>MVVLVDVSQLTLWSSTDPFRCPTDSHQSSHAADSSLVFCDVHYLPLWLLSNFLHKGVLIFTATVYSWRLQLLSTTLSILRSISGCSLLSSSASVISIAMLSPLVYMANESPALQHLCLSLAILLAVGSTSILHFIPKILTAHVHRDQQVQVRQASIGDLAASPLFPEVHAGLKKITNELRRPSASVSSHQQHPNQQHQQHIVQFSQNQHRRESSSINGRQMSFINPDRLEILLKVPESFPHKKSIRVGSSRELMMKARQHHKSMFQLGYTAAAGYPSSDSHHERSRQSQCQSSSRSASSSRQQPNNQPQQIQKSQSRHLNRQNLKYKKAKLPENNSAIQQLSNPLNTRIRKSFSMNDMKAFLRDTKRSDAMILDSRAPEPVAYTSENLLRPLISATVETTESASPNSTSRQGSAVFGAAPLTDQESTSLASKMWLTPSILRSNPINFIRLGSVTSQMSIKQTDNPVII</sequence>
<evidence type="ECO:0000313" key="6">
    <source>
        <dbReference type="EMBL" id="CBY37672.1"/>
    </source>
</evidence>
<dbReference type="PANTHER" id="PTHR10519:SF20">
    <property type="entry name" value="G-PROTEIN COUPLED RECEPTOR 156-RELATED"/>
    <property type="match status" value="1"/>
</dbReference>
<dbReference type="EMBL" id="FN655032">
    <property type="protein sequence ID" value="CBY37672.1"/>
    <property type="molecule type" value="Genomic_DNA"/>
</dbReference>
<reference evidence="6" key="1">
    <citation type="journal article" date="2010" name="Science">
        <title>Plasticity of animal genome architecture unmasked by rapid evolution of a pelagic tunicate.</title>
        <authorList>
            <person name="Denoeud F."/>
            <person name="Henriet S."/>
            <person name="Mungpakdee S."/>
            <person name="Aury J.M."/>
            <person name="Da Silva C."/>
            <person name="Brinkmann H."/>
            <person name="Mikhaleva J."/>
            <person name="Olsen L.C."/>
            <person name="Jubin C."/>
            <person name="Canestro C."/>
            <person name="Bouquet J.M."/>
            <person name="Danks G."/>
            <person name="Poulain J."/>
            <person name="Campsteijn C."/>
            <person name="Adamski M."/>
            <person name="Cross I."/>
            <person name="Yadetie F."/>
            <person name="Muffato M."/>
            <person name="Louis A."/>
            <person name="Butcher S."/>
            <person name="Tsagkogeorga G."/>
            <person name="Konrad A."/>
            <person name="Singh S."/>
            <person name="Jensen M.F."/>
            <person name="Cong E.H."/>
            <person name="Eikeseth-Otteraa H."/>
            <person name="Noel B."/>
            <person name="Anthouard V."/>
            <person name="Porcel B.M."/>
            <person name="Kachouri-Lafond R."/>
            <person name="Nishino A."/>
            <person name="Ugolini M."/>
            <person name="Chourrout P."/>
            <person name="Nishida H."/>
            <person name="Aasland R."/>
            <person name="Huzurbazar S."/>
            <person name="Westhof E."/>
            <person name="Delsuc F."/>
            <person name="Lehrach H."/>
            <person name="Reinhardt R."/>
            <person name="Weissenbach J."/>
            <person name="Roy S.W."/>
            <person name="Artiguenave F."/>
            <person name="Postlethwait J.H."/>
            <person name="Manak J.R."/>
            <person name="Thompson E.M."/>
            <person name="Jaillon O."/>
            <person name="Du Pasquier L."/>
            <person name="Boudinot P."/>
            <person name="Liberles D.A."/>
            <person name="Volff J.N."/>
            <person name="Philippe H."/>
            <person name="Lenhard B."/>
            <person name="Roest Crollius H."/>
            <person name="Wincker P."/>
            <person name="Chourrout D."/>
        </authorList>
    </citation>
    <scope>NUCLEOTIDE SEQUENCE [LARGE SCALE GENOMIC DNA]</scope>
</reference>
<keyword evidence="2" id="KW-0675">Receptor</keyword>
<dbReference type="GO" id="GO:0004965">
    <property type="term" value="F:G protein-coupled GABA receptor activity"/>
    <property type="evidence" value="ECO:0007669"/>
    <property type="project" value="InterPro"/>
</dbReference>
<organism evidence="6">
    <name type="scientific">Oikopleura dioica</name>
    <name type="common">Tunicate</name>
    <dbReference type="NCBI Taxonomy" id="34765"/>
    <lineage>
        <taxon>Eukaryota</taxon>
        <taxon>Metazoa</taxon>
        <taxon>Chordata</taxon>
        <taxon>Tunicata</taxon>
        <taxon>Appendicularia</taxon>
        <taxon>Copelata</taxon>
        <taxon>Oikopleuridae</taxon>
        <taxon>Oikopleura</taxon>
    </lineage>
</organism>
<dbReference type="GO" id="GO:0007214">
    <property type="term" value="P:gamma-aminobutyric acid signaling pathway"/>
    <property type="evidence" value="ECO:0007669"/>
    <property type="project" value="TreeGrafter"/>
</dbReference>
<feature type="region of interest" description="Disordered" evidence="5">
    <location>
        <begin position="274"/>
        <end position="319"/>
    </location>
</feature>
<dbReference type="Proteomes" id="UP000011014">
    <property type="component" value="Unassembled WGS sequence"/>
</dbReference>
<evidence type="ECO:0008006" key="7">
    <source>
        <dbReference type="Google" id="ProtNLM"/>
    </source>
</evidence>
<evidence type="ECO:0000256" key="4">
    <source>
        <dbReference type="ARBA" id="ARBA00023224"/>
    </source>
</evidence>
<feature type="region of interest" description="Disordered" evidence="5">
    <location>
        <begin position="180"/>
        <end position="221"/>
    </location>
</feature>
<gene>
    <name evidence="6" type="ORF">GSOID_T00031154001</name>
</gene>
<feature type="compositionally biased region" description="Low complexity" evidence="5">
    <location>
        <begin position="185"/>
        <end position="207"/>
    </location>
</feature>
<evidence type="ECO:0000256" key="3">
    <source>
        <dbReference type="ARBA" id="ARBA00023180"/>
    </source>
</evidence>
<evidence type="ECO:0000256" key="1">
    <source>
        <dbReference type="ARBA" id="ARBA00023040"/>
    </source>
</evidence>
<dbReference type="AlphaFoldDB" id="E4YQC7"/>
<protein>
    <recommendedName>
        <fullName evidence="7">G-protein coupled receptors family 3 profile domain-containing protein</fullName>
    </recommendedName>
</protein>
<proteinExistence type="predicted"/>
<keyword evidence="4" id="KW-0807">Transducer</keyword>
<accession>E4YQC7</accession>
<keyword evidence="1" id="KW-0297">G-protein coupled receptor</keyword>
<keyword evidence="3" id="KW-0325">Glycoprotein</keyword>
<dbReference type="InterPro" id="IPR002455">
    <property type="entry name" value="GPCR3_GABA-B"/>
</dbReference>
<dbReference type="PANTHER" id="PTHR10519">
    <property type="entry name" value="GABA-B RECEPTOR"/>
    <property type="match status" value="1"/>
</dbReference>
<dbReference type="GO" id="GO:0038039">
    <property type="term" value="C:G protein-coupled receptor heterodimeric complex"/>
    <property type="evidence" value="ECO:0007669"/>
    <property type="project" value="TreeGrafter"/>
</dbReference>
<evidence type="ECO:0000256" key="5">
    <source>
        <dbReference type="SAM" id="MobiDB-lite"/>
    </source>
</evidence>